<dbReference type="EMBL" id="CP000493">
    <property type="protein sequence ID" value="ABM81181.1"/>
    <property type="molecule type" value="Genomic_DNA"/>
</dbReference>
<sequence length="217" mass="22112">MGLLWQLVALAAADSVNPCTFYIFATLLLALSLRATRRSVAIAAVSFIAGVYVGYLILGLGLATAGTMVPRTVFLAIALGYAGITVANSVSELARGKPVTPKPARLLGPKAVGVAGAAASLVLGFTLALTLLPCSGGPLVAFIYIAGEHGYASPLKLVPLLMLYNTIFVAPLVSIAIVFVLTGKVIASRLQGKRMSIASLASGILLAAIAVYAALAS</sequence>
<gene>
    <name evidence="2" type="ordered locus">Hbut_1354</name>
</gene>
<dbReference type="AlphaFoldDB" id="A2BMH0"/>
<keyword evidence="1" id="KW-1133">Transmembrane helix</keyword>
<feature type="transmembrane region" description="Helical" evidence="1">
    <location>
        <begin position="111"/>
        <end position="132"/>
    </location>
</feature>
<dbReference type="RefSeq" id="WP_011822499.1">
    <property type="nucleotide sequence ID" value="NC_008818.1"/>
</dbReference>
<dbReference type="eggNOG" id="arCOG02406">
    <property type="taxonomic scope" value="Archaea"/>
</dbReference>
<evidence type="ECO:0008006" key="4">
    <source>
        <dbReference type="Google" id="ProtNLM"/>
    </source>
</evidence>
<organism evidence="2 3">
    <name type="scientific">Hyperthermus butylicus (strain DSM 5456 / JCM 9403 / PLM1-5)</name>
    <dbReference type="NCBI Taxonomy" id="415426"/>
    <lineage>
        <taxon>Archaea</taxon>
        <taxon>Thermoproteota</taxon>
        <taxon>Thermoprotei</taxon>
        <taxon>Desulfurococcales</taxon>
        <taxon>Pyrodictiaceae</taxon>
        <taxon>Hyperthermus</taxon>
    </lineage>
</organism>
<dbReference type="STRING" id="415426.Hbut_1354"/>
<accession>A2BMH0</accession>
<dbReference type="EnsemblBacteria" id="ABM81181">
    <property type="protein sequence ID" value="ABM81181"/>
    <property type="gene ID" value="Hbut_1354"/>
</dbReference>
<dbReference type="GeneID" id="4782898"/>
<keyword evidence="3" id="KW-1185">Reference proteome</keyword>
<feature type="transmembrane region" description="Helical" evidence="1">
    <location>
        <begin position="195"/>
        <end position="215"/>
    </location>
</feature>
<evidence type="ECO:0000256" key="1">
    <source>
        <dbReference type="SAM" id="Phobius"/>
    </source>
</evidence>
<proteinExistence type="predicted"/>
<name>A2BMH0_HYPBU</name>
<dbReference type="Proteomes" id="UP000002593">
    <property type="component" value="Chromosome"/>
</dbReference>
<dbReference type="HOGENOM" id="CLU_102061_0_0_2"/>
<feature type="transmembrane region" description="Helical" evidence="1">
    <location>
        <begin position="40"/>
        <end position="62"/>
    </location>
</feature>
<dbReference type="OrthoDB" id="34982at183924"/>
<dbReference type="KEGG" id="hbu:Hbut_1354"/>
<evidence type="ECO:0000313" key="3">
    <source>
        <dbReference type="Proteomes" id="UP000002593"/>
    </source>
</evidence>
<keyword evidence="1" id="KW-0812">Transmembrane</keyword>
<evidence type="ECO:0000313" key="2">
    <source>
        <dbReference type="EMBL" id="ABM81181.1"/>
    </source>
</evidence>
<feature type="transmembrane region" description="Helical" evidence="1">
    <location>
        <begin position="68"/>
        <end position="90"/>
    </location>
</feature>
<reference evidence="2 3" key="1">
    <citation type="journal article" date="2007" name="Archaea">
        <title>The genome of Hyperthermus butylicus: a sulfur-reducing, peptide fermenting, neutrophilic Crenarchaeote growing up to 108 degrees C.</title>
        <authorList>
            <person name="Brugger K."/>
            <person name="Chen L."/>
            <person name="Stark M."/>
            <person name="Zibat A."/>
            <person name="Redder P."/>
            <person name="Ruepp A."/>
            <person name="Awayez M."/>
            <person name="She Q."/>
            <person name="Garrett R.A."/>
            <person name="Klenk H.P."/>
        </authorList>
    </citation>
    <scope>NUCLEOTIDE SEQUENCE [LARGE SCALE GENOMIC DNA]</scope>
    <source>
        <strain evidence="3">DSM 5456 / JCM 9403 / PLM1-5</strain>
    </source>
</reference>
<keyword evidence="1" id="KW-0472">Membrane</keyword>
<feature type="transmembrane region" description="Helical" evidence="1">
    <location>
        <begin position="161"/>
        <end position="183"/>
    </location>
</feature>
<protein>
    <recommendedName>
        <fullName evidence="4">Cytochrome C biogenesis protein transmembrane domain-containing protein</fullName>
    </recommendedName>
</protein>
<feature type="transmembrane region" description="Helical" evidence="1">
    <location>
        <begin position="15"/>
        <end position="33"/>
    </location>
</feature>